<sequence>MAGAADQNSREREADDPVLLLRELVCREYPPGMRIPGTRVSLLVSRAEDRTVRQDSTKIDVDRKAVQLLSVQLLSGRTAVLKLRE</sequence>
<dbReference type="EMBL" id="NBIV01000124">
    <property type="protein sequence ID" value="PXF43466.1"/>
    <property type="molecule type" value="Genomic_DNA"/>
</dbReference>
<name>A0A2V3IN07_9FLOR</name>
<dbReference type="AlphaFoldDB" id="A0A2V3IN07"/>
<reference evidence="1 2" key="1">
    <citation type="journal article" date="2018" name="Mol. Biol. Evol.">
        <title>Analysis of the draft genome of the red seaweed Gracilariopsis chorda provides insights into genome size evolution in Rhodophyta.</title>
        <authorList>
            <person name="Lee J."/>
            <person name="Yang E.C."/>
            <person name="Graf L."/>
            <person name="Yang J.H."/>
            <person name="Qiu H."/>
            <person name="Zel Zion U."/>
            <person name="Chan C.X."/>
            <person name="Stephens T.G."/>
            <person name="Weber A.P.M."/>
            <person name="Boo G.H."/>
            <person name="Boo S.M."/>
            <person name="Kim K.M."/>
            <person name="Shin Y."/>
            <person name="Jung M."/>
            <person name="Lee S.J."/>
            <person name="Yim H.S."/>
            <person name="Lee J.H."/>
            <person name="Bhattacharya D."/>
            <person name="Yoon H.S."/>
        </authorList>
    </citation>
    <scope>NUCLEOTIDE SEQUENCE [LARGE SCALE GENOMIC DNA]</scope>
    <source>
        <strain evidence="1 2">SKKU-2015</strain>
        <tissue evidence="1">Whole body</tissue>
    </source>
</reference>
<gene>
    <name evidence="1" type="ORF">BWQ96_06759</name>
</gene>
<comment type="caution">
    <text evidence="1">The sequence shown here is derived from an EMBL/GenBank/DDBJ whole genome shotgun (WGS) entry which is preliminary data.</text>
</comment>
<protein>
    <submittedName>
        <fullName evidence="1">Uncharacterized protein</fullName>
    </submittedName>
</protein>
<evidence type="ECO:0000313" key="1">
    <source>
        <dbReference type="EMBL" id="PXF43466.1"/>
    </source>
</evidence>
<evidence type="ECO:0000313" key="2">
    <source>
        <dbReference type="Proteomes" id="UP000247409"/>
    </source>
</evidence>
<keyword evidence="2" id="KW-1185">Reference proteome</keyword>
<dbReference type="Proteomes" id="UP000247409">
    <property type="component" value="Unassembled WGS sequence"/>
</dbReference>
<proteinExistence type="predicted"/>
<organism evidence="1 2">
    <name type="scientific">Gracilariopsis chorda</name>
    <dbReference type="NCBI Taxonomy" id="448386"/>
    <lineage>
        <taxon>Eukaryota</taxon>
        <taxon>Rhodophyta</taxon>
        <taxon>Florideophyceae</taxon>
        <taxon>Rhodymeniophycidae</taxon>
        <taxon>Gracilariales</taxon>
        <taxon>Gracilariaceae</taxon>
        <taxon>Gracilariopsis</taxon>
    </lineage>
</organism>
<accession>A0A2V3IN07</accession>